<gene>
    <name evidence="3" type="ORF">GSLYS_00021776001</name>
</gene>
<reference evidence="3 4" key="1">
    <citation type="submission" date="2024-04" db="EMBL/GenBank/DDBJ databases">
        <authorList>
            <consortium name="Genoscope - CEA"/>
            <person name="William W."/>
        </authorList>
    </citation>
    <scope>NUCLEOTIDE SEQUENCE [LARGE SCALE GENOMIC DNA]</scope>
</reference>
<dbReference type="PANTHER" id="PTHR32470">
    <property type="entry name" value="ADH DEHYDROGENASE [UBIQUINONE] 1 ALPHA SUBCOMPLEX ASSEMBLY FACTOR 2"/>
    <property type="match status" value="1"/>
</dbReference>
<accession>A0AAV2IMU6</accession>
<dbReference type="PANTHER" id="PTHR32470:SF2">
    <property type="entry name" value="NADH DEHYDROGENASE [UBIQUINONE] 1 ALPHA SUBCOMPLEX ASSEMBLY FACTOR 2"/>
    <property type="match status" value="1"/>
</dbReference>
<keyword evidence="4" id="KW-1185">Reference proteome</keyword>
<dbReference type="InterPro" id="IPR052618">
    <property type="entry name" value="ComplexI_NDUFA12"/>
</dbReference>
<evidence type="ECO:0008006" key="5">
    <source>
        <dbReference type="Google" id="ProtNLM"/>
    </source>
</evidence>
<evidence type="ECO:0000313" key="4">
    <source>
        <dbReference type="Proteomes" id="UP001497497"/>
    </source>
</evidence>
<feature type="region of interest" description="Disordered" evidence="2">
    <location>
        <begin position="113"/>
        <end position="160"/>
    </location>
</feature>
<dbReference type="EMBL" id="CAXITT010001360">
    <property type="protein sequence ID" value="CAL1548459.1"/>
    <property type="molecule type" value="Genomic_DNA"/>
</dbReference>
<dbReference type="AlphaFoldDB" id="A0AAV2IMU6"/>
<proteinExistence type="inferred from homology"/>
<dbReference type="GO" id="GO:0005739">
    <property type="term" value="C:mitochondrion"/>
    <property type="evidence" value="ECO:0007669"/>
    <property type="project" value="TreeGrafter"/>
</dbReference>
<dbReference type="Pfam" id="PF05071">
    <property type="entry name" value="NDUFA12"/>
    <property type="match status" value="1"/>
</dbReference>
<dbReference type="Proteomes" id="UP001497497">
    <property type="component" value="Unassembled WGS sequence"/>
</dbReference>
<comment type="caution">
    <text evidence="3">The sequence shown here is derived from an EMBL/GenBank/DDBJ whole genome shotgun (WGS) entry which is preliminary data.</text>
</comment>
<sequence>MAWRIGNMRRIFENLKNSIFSAKQKDKFVGSDQYGNNYFEKGEDSSHNLRASRYIKKEFDPDFTIPKIPVEWEAWLRGRRDIPPTPEEIERNYIRMMQTKIRAEELDRKHLAEKETANSCPTPLTITEDIKPNHATSSFPKYEGFESAPGENINKLDKVK</sequence>
<name>A0AAV2IMU6_LYMST</name>
<organism evidence="3 4">
    <name type="scientific">Lymnaea stagnalis</name>
    <name type="common">Great pond snail</name>
    <name type="synonym">Helix stagnalis</name>
    <dbReference type="NCBI Taxonomy" id="6523"/>
    <lineage>
        <taxon>Eukaryota</taxon>
        <taxon>Metazoa</taxon>
        <taxon>Spiralia</taxon>
        <taxon>Lophotrochozoa</taxon>
        <taxon>Mollusca</taxon>
        <taxon>Gastropoda</taxon>
        <taxon>Heterobranchia</taxon>
        <taxon>Euthyneura</taxon>
        <taxon>Panpulmonata</taxon>
        <taxon>Hygrophila</taxon>
        <taxon>Lymnaeoidea</taxon>
        <taxon>Lymnaeidae</taxon>
        <taxon>Lymnaea</taxon>
    </lineage>
</organism>
<dbReference type="InterPro" id="IPR007763">
    <property type="entry name" value="NDUFA12"/>
</dbReference>
<evidence type="ECO:0000313" key="3">
    <source>
        <dbReference type="EMBL" id="CAL1548459.1"/>
    </source>
</evidence>
<dbReference type="GO" id="GO:0032981">
    <property type="term" value="P:mitochondrial respiratory chain complex I assembly"/>
    <property type="evidence" value="ECO:0007669"/>
    <property type="project" value="TreeGrafter"/>
</dbReference>
<evidence type="ECO:0000256" key="2">
    <source>
        <dbReference type="SAM" id="MobiDB-lite"/>
    </source>
</evidence>
<evidence type="ECO:0000256" key="1">
    <source>
        <dbReference type="ARBA" id="ARBA00007355"/>
    </source>
</evidence>
<dbReference type="GO" id="GO:0045271">
    <property type="term" value="C:respiratory chain complex I"/>
    <property type="evidence" value="ECO:0007669"/>
    <property type="project" value="InterPro"/>
</dbReference>
<protein>
    <recommendedName>
        <fullName evidence="5">NADH dehydrogenase [ubiquinone] 1 alpha subcomplex assembly factor 2</fullName>
    </recommendedName>
</protein>
<comment type="similarity">
    <text evidence="1">Belongs to the complex I NDUFA12 subunit family.</text>
</comment>